<evidence type="ECO:0000313" key="2">
    <source>
        <dbReference type="Proteomes" id="UP000465220"/>
    </source>
</evidence>
<proteinExistence type="predicted"/>
<accession>A0ABQ1ASG5</accession>
<protein>
    <submittedName>
        <fullName evidence="1">Uncharacterized protein</fullName>
    </submittedName>
</protein>
<dbReference type="Proteomes" id="UP000465220">
    <property type="component" value="Unassembled WGS sequence"/>
</dbReference>
<name>A0ABQ1ASG5_ASPLE</name>
<sequence>MYYTLSYPIASDFQSISKSLVGIPERQSETINDSSFRPVPCELMEPMGEVSIVYVRIQRGTKAMKTSHSKYLISQLPIVNKATNADIEEVAKPGDNDAFNMGYMTHIGQTSIQHKINSMWNN</sequence>
<gene>
    <name evidence="1" type="ORF">IFM60648_07910</name>
</gene>
<evidence type="ECO:0000313" key="1">
    <source>
        <dbReference type="EMBL" id="GFF87049.1"/>
    </source>
</evidence>
<reference evidence="1 2" key="1">
    <citation type="submission" date="2020-01" db="EMBL/GenBank/DDBJ databases">
        <title>Draft genome sequence of Aspergillus lentulus IFM 60648.</title>
        <authorList>
            <person name="Takahashi H."/>
            <person name="Yaguchi T."/>
        </authorList>
    </citation>
    <scope>NUCLEOTIDE SEQUENCE [LARGE SCALE GENOMIC DNA]</scope>
    <source>
        <strain evidence="1 2">IFM 60648</strain>
    </source>
</reference>
<keyword evidence="2" id="KW-1185">Reference proteome</keyword>
<organism evidence="1 2">
    <name type="scientific">Aspergillus lentulus</name>
    <dbReference type="NCBI Taxonomy" id="293939"/>
    <lineage>
        <taxon>Eukaryota</taxon>
        <taxon>Fungi</taxon>
        <taxon>Dikarya</taxon>
        <taxon>Ascomycota</taxon>
        <taxon>Pezizomycotina</taxon>
        <taxon>Eurotiomycetes</taxon>
        <taxon>Eurotiomycetidae</taxon>
        <taxon>Eurotiales</taxon>
        <taxon>Aspergillaceae</taxon>
        <taxon>Aspergillus</taxon>
        <taxon>Aspergillus subgen. Fumigati</taxon>
    </lineage>
</organism>
<dbReference type="EMBL" id="BLKI01000056">
    <property type="protein sequence ID" value="GFF87049.1"/>
    <property type="molecule type" value="Genomic_DNA"/>
</dbReference>
<comment type="caution">
    <text evidence="1">The sequence shown here is derived from an EMBL/GenBank/DDBJ whole genome shotgun (WGS) entry which is preliminary data.</text>
</comment>